<protein>
    <recommendedName>
        <fullName evidence="6">Pentacotripeptide-repeat region of PRORP domain-containing protein</fullName>
    </recommendedName>
</protein>
<feature type="repeat" description="PPR" evidence="3">
    <location>
        <begin position="108"/>
        <end position="138"/>
    </location>
</feature>
<evidence type="ECO:0000313" key="4">
    <source>
        <dbReference type="EMBL" id="TYH11244.1"/>
    </source>
</evidence>
<evidence type="ECO:0000256" key="1">
    <source>
        <dbReference type="ARBA" id="ARBA00006643"/>
    </source>
</evidence>
<dbReference type="PANTHER" id="PTHR47926:SF391">
    <property type="entry name" value="TETRATRICOPEPTIDE-LIKE HELICAL DOMAIN SUPERFAMILY"/>
    <property type="match status" value="1"/>
</dbReference>
<dbReference type="FunFam" id="1.25.40.10:FF:000090">
    <property type="entry name" value="Pentatricopeptide repeat-containing protein, chloroplastic"/>
    <property type="match status" value="1"/>
</dbReference>
<dbReference type="Proteomes" id="UP000323506">
    <property type="component" value="Chromosome A07"/>
</dbReference>
<dbReference type="InterPro" id="IPR011990">
    <property type="entry name" value="TPR-like_helical_dom_sf"/>
</dbReference>
<dbReference type="GO" id="GO:0003723">
    <property type="term" value="F:RNA binding"/>
    <property type="evidence" value="ECO:0007669"/>
    <property type="project" value="InterPro"/>
</dbReference>
<dbReference type="InterPro" id="IPR002885">
    <property type="entry name" value="PPR_rpt"/>
</dbReference>
<reference evidence="4 5" key="1">
    <citation type="submission" date="2019-06" db="EMBL/GenBank/DDBJ databases">
        <title>WGS assembly of Gossypium darwinii.</title>
        <authorList>
            <person name="Chen Z.J."/>
            <person name="Sreedasyam A."/>
            <person name="Ando A."/>
            <person name="Song Q."/>
            <person name="De L."/>
            <person name="Hulse-Kemp A."/>
            <person name="Ding M."/>
            <person name="Ye W."/>
            <person name="Kirkbride R."/>
            <person name="Jenkins J."/>
            <person name="Plott C."/>
            <person name="Lovell J."/>
            <person name="Lin Y.-M."/>
            <person name="Vaughn R."/>
            <person name="Liu B."/>
            <person name="Li W."/>
            <person name="Simpson S."/>
            <person name="Scheffler B."/>
            <person name="Saski C."/>
            <person name="Grover C."/>
            <person name="Hu G."/>
            <person name="Conover J."/>
            <person name="Carlson J."/>
            <person name="Shu S."/>
            <person name="Boston L."/>
            <person name="Williams M."/>
            <person name="Peterson D."/>
            <person name="Mcgee K."/>
            <person name="Jones D."/>
            <person name="Wendel J."/>
            <person name="Stelly D."/>
            <person name="Grimwood J."/>
            <person name="Schmutz J."/>
        </authorList>
    </citation>
    <scope>NUCLEOTIDE SEQUENCE [LARGE SCALE GENOMIC DNA]</scope>
    <source>
        <strain evidence="4">1808015.09</strain>
    </source>
</reference>
<feature type="repeat" description="PPR" evidence="3">
    <location>
        <begin position="36"/>
        <end position="70"/>
    </location>
</feature>
<name>A0A5D2FZ65_GOSDA</name>
<sequence>MPVKDLVSWNVMITAYAKRGEMESARKLFNEVLKKDVVTWNAMIAGYVLSGECKKALEMFEEMKTVGERPDEVTMLSLLNACADLGDLQVGMKIHWSLSEMFSSSGFNVLLGNALIDMYAKCGSIGRALKVFRDMREKDVSTWNSVIGGLAIHGHAEESINLFTEMRRSKVRPNEITFVGVLVACSHAGRVNEGRQYFKLMRDGYNIEPNIRHYGCMVDMLGRAGLLDEAFKFIDSMVIEPNAIIWRTLLGACRIHGNVELGRRANVRLLKIRQDESGDYVLLSNIYASEGEWDRVEKVRKMMDDTGVRKDPGYSLIEAEEKALIDFLFNSKSKVSLRPKNLVQ</sequence>
<proteinExistence type="inferred from homology"/>
<accession>A0A5D2FZ65</accession>
<organism evidence="4 5">
    <name type="scientific">Gossypium darwinii</name>
    <name type="common">Darwin's cotton</name>
    <name type="synonym">Gossypium barbadense var. darwinii</name>
    <dbReference type="NCBI Taxonomy" id="34276"/>
    <lineage>
        <taxon>Eukaryota</taxon>
        <taxon>Viridiplantae</taxon>
        <taxon>Streptophyta</taxon>
        <taxon>Embryophyta</taxon>
        <taxon>Tracheophyta</taxon>
        <taxon>Spermatophyta</taxon>
        <taxon>Magnoliopsida</taxon>
        <taxon>eudicotyledons</taxon>
        <taxon>Gunneridae</taxon>
        <taxon>Pentapetalae</taxon>
        <taxon>rosids</taxon>
        <taxon>malvids</taxon>
        <taxon>Malvales</taxon>
        <taxon>Malvaceae</taxon>
        <taxon>Malvoideae</taxon>
        <taxon>Gossypium</taxon>
    </lineage>
</organism>
<keyword evidence="5" id="KW-1185">Reference proteome</keyword>
<feature type="repeat" description="PPR" evidence="3">
    <location>
        <begin position="5"/>
        <end position="35"/>
    </location>
</feature>
<evidence type="ECO:0000256" key="3">
    <source>
        <dbReference type="PROSITE-ProRule" id="PRU00708"/>
    </source>
</evidence>
<gene>
    <name evidence="4" type="ORF">ES288_A07G242900v1</name>
</gene>
<keyword evidence="2" id="KW-0677">Repeat</keyword>
<evidence type="ECO:0008006" key="6">
    <source>
        <dbReference type="Google" id="ProtNLM"/>
    </source>
</evidence>
<comment type="similarity">
    <text evidence="1">Belongs to the PPR family. PCMP-H subfamily.</text>
</comment>
<dbReference type="PANTHER" id="PTHR47926">
    <property type="entry name" value="PENTATRICOPEPTIDE REPEAT-CONTAINING PROTEIN"/>
    <property type="match status" value="1"/>
</dbReference>
<dbReference type="Pfam" id="PF13041">
    <property type="entry name" value="PPR_2"/>
    <property type="match status" value="2"/>
</dbReference>
<dbReference type="InterPro" id="IPR046960">
    <property type="entry name" value="PPR_At4g14850-like_plant"/>
</dbReference>
<dbReference type="AlphaFoldDB" id="A0A5D2FZ65"/>
<dbReference type="Gene3D" id="1.25.40.10">
    <property type="entry name" value="Tetratricopeptide repeat domain"/>
    <property type="match status" value="2"/>
</dbReference>
<dbReference type="Pfam" id="PF12854">
    <property type="entry name" value="PPR_1"/>
    <property type="match status" value="1"/>
</dbReference>
<dbReference type="EMBL" id="CM017694">
    <property type="protein sequence ID" value="TYH11244.1"/>
    <property type="molecule type" value="Genomic_DNA"/>
</dbReference>
<evidence type="ECO:0000256" key="2">
    <source>
        <dbReference type="ARBA" id="ARBA00022737"/>
    </source>
</evidence>
<evidence type="ECO:0000313" key="5">
    <source>
        <dbReference type="Proteomes" id="UP000323506"/>
    </source>
</evidence>
<feature type="repeat" description="PPR" evidence="3">
    <location>
        <begin position="139"/>
        <end position="173"/>
    </location>
</feature>
<dbReference type="InterPro" id="IPR046848">
    <property type="entry name" value="E_motif"/>
</dbReference>
<dbReference type="GO" id="GO:0009451">
    <property type="term" value="P:RNA modification"/>
    <property type="evidence" value="ECO:0007669"/>
    <property type="project" value="InterPro"/>
</dbReference>
<dbReference type="FunFam" id="1.25.40.10:FF:000333">
    <property type="entry name" value="Pentatricopeptide repeat-containing protein"/>
    <property type="match status" value="1"/>
</dbReference>
<dbReference type="NCBIfam" id="TIGR00756">
    <property type="entry name" value="PPR"/>
    <property type="match status" value="6"/>
</dbReference>
<dbReference type="Pfam" id="PF20431">
    <property type="entry name" value="E_motif"/>
    <property type="match status" value="1"/>
</dbReference>
<dbReference type="PROSITE" id="PS51375">
    <property type="entry name" value="PPR"/>
    <property type="match status" value="4"/>
</dbReference>